<evidence type="ECO:0000256" key="2">
    <source>
        <dbReference type="SAM" id="MobiDB-lite"/>
    </source>
</evidence>
<dbReference type="InterPro" id="IPR052913">
    <property type="entry name" value="Glycopeptide_resist_protein"/>
</dbReference>
<accession>K1KYM8</accession>
<feature type="region of interest" description="Disordered" evidence="2">
    <location>
        <begin position="330"/>
        <end position="406"/>
    </location>
</feature>
<evidence type="ECO:0000313" key="5">
    <source>
        <dbReference type="Proteomes" id="UP000004738"/>
    </source>
</evidence>
<evidence type="ECO:0000313" key="4">
    <source>
        <dbReference type="EMBL" id="EKB44962.1"/>
    </source>
</evidence>
<dbReference type="EMBL" id="AMCK01000010">
    <property type="protein sequence ID" value="EKB44962.1"/>
    <property type="molecule type" value="Genomic_DNA"/>
</dbReference>
<gene>
    <name evidence="4" type="ORF">B857_02084</name>
</gene>
<keyword evidence="5" id="KW-1185">Reference proteome</keyword>
<dbReference type="PANTHER" id="PTHR35788:SF1">
    <property type="entry name" value="EXPORTED PROTEIN"/>
    <property type="match status" value="1"/>
</dbReference>
<feature type="compositionally biased region" description="Acidic residues" evidence="2">
    <location>
        <begin position="344"/>
        <end position="356"/>
    </location>
</feature>
<dbReference type="InterPro" id="IPR007391">
    <property type="entry name" value="Vancomycin_resist_VanW"/>
</dbReference>
<feature type="domain" description="G5" evidence="3">
    <location>
        <begin position="254"/>
        <end position="326"/>
    </location>
</feature>
<reference evidence="4 5" key="1">
    <citation type="journal article" date="2012" name="J. Bacteriol.">
        <title>Draft Genome Sequence of Bacillus isronensis Strain B3W22, Isolated from the Upper Atmosphere.</title>
        <authorList>
            <person name="Shivaji S."/>
            <person name="Ara S."/>
            <person name="Singh S.K."/>
            <person name="Bandi S."/>
            <person name="Singh A."/>
            <person name="Pinnaka A.K."/>
        </authorList>
    </citation>
    <scope>NUCLEOTIDE SEQUENCE [LARGE SCALE GENOMIC DNA]</scope>
    <source>
        <strain evidence="4 5">B3W22</strain>
    </source>
</reference>
<dbReference type="Pfam" id="PF04294">
    <property type="entry name" value="VanW"/>
    <property type="match status" value="1"/>
</dbReference>
<dbReference type="Pfam" id="PF07501">
    <property type="entry name" value="G5"/>
    <property type="match status" value="1"/>
</dbReference>
<evidence type="ECO:0000259" key="3">
    <source>
        <dbReference type="SMART" id="SM01208"/>
    </source>
</evidence>
<dbReference type="Proteomes" id="UP000004738">
    <property type="component" value="Unassembled WGS sequence"/>
</dbReference>
<dbReference type="InterPro" id="IPR011098">
    <property type="entry name" value="G5_dom"/>
</dbReference>
<protein>
    <submittedName>
        <fullName evidence="4">Putative vancomycin resistance protein</fullName>
    </submittedName>
</protein>
<evidence type="ECO:0000256" key="1">
    <source>
        <dbReference type="ARBA" id="ARBA00022729"/>
    </source>
</evidence>
<dbReference type="Gene3D" id="2.20.230.10">
    <property type="entry name" value="Resuscitation-promoting factor rpfb"/>
    <property type="match status" value="1"/>
</dbReference>
<dbReference type="PANTHER" id="PTHR35788">
    <property type="entry name" value="EXPORTED PROTEIN-RELATED"/>
    <property type="match status" value="1"/>
</dbReference>
<dbReference type="AlphaFoldDB" id="K1KYM8"/>
<dbReference type="PATRIC" id="fig|1224748.3.peg.2064"/>
<dbReference type="SMART" id="SM01208">
    <property type="entry name" value="G5"/>
    <property type="match status" value="1"/>
</dbReference>
<organism evidence="4 5">
    <name type="scientific">Solibacillus isronensis B3W22</name>
    <dbReference type="NCBI Taxonomy" id="1224748"/>
    <lineage>
        <taxon>Bacteria</taxon>
        <taxon>Bacillati</taxon>
        <taxon>Bacillota</taxon>
        <taxon>Bacilli</taxon>
        <taxon>Bacillales</taxon>
        <taxon>Caryophanaceae</taxon>
        <taxon>Solibacillus</taxon>
    </lineage>
</organism>
<proteinExistence type="predicted"/>
<feature type="compositionally biased region" description="Polar residues" evidence="2">
    <location>
        <begin position="360"/>
        <end position="382"/>
    </location>
</feature>
<sequence length="406" mass="45324">MKGDELKKTLNNVVNDWYSQNLIVSGGGNSIEVSSSSFQFDIESTVNSYEENYRNPWYAFWRDETTVHLPLNILPSEIVKNEISTVSAWEPDLTYEKVQLNASYLKTDEIEAVVNDLSVLETDRISLSVETLPEGSMGINDLVLALNDTVIDPQTTFSMLEKLGETINLANQEAINFVASNIYNAALNINGEILERYSQNEIPSYLKPGLEAKVDALANKDLKFSNTASNPVVLKLLVNDGKLQTEVYSPAKETEVEITVLEDEKIKPRTIKRYSEGLAIGQKEQVQEGEEGLRVTVYRTVYGEQQLVSRDYYPPVNRVIVESSQRPEIREPAVIESNTPNDPIDLDGDGFPDIDESRESSSNGSQNTKLQHINSNESIGEQNQDESDDNLPPGSYYDKGGNLITP</sequence>
<name>K1KYM8_9BACL</name>
<keyword evidence="1" id="KW-0732">Signal</keyword>
<comment type="caution">
    <text evidence="4">The sequence shown here is derived from an EMBL/GenBank/DDBJ whole genome shotgun (WGS) entry which is preliminary data.</text>
</comment>